<keyword evidence="2" id="KW-1185">Reference proteome</keyword>
<name>A0ABU8XCN1_9BURK</name>
<proteinExistence type="predicted"/>
<reference evidence="1 2" key="1">
    <citation type="submission" date="2024-03" db="EMBL/GenBank/DDBJ databases">
        <title>Novel species of the genus Variovorax.</title>
        <authorList>
            <person name="Liu Q."/>
            <person name="Xin Y.-H."/>
        </authorList>
    </citation>
    <scope>NUCLEOTIDE SEQUENCE [LARGE SCALE GENOMIC DNA]</scope>
    <source>
        <strain evidence="1 2">KACC 18901</strain>
    </source>
</reference>
<gene>
    <name evidence="1" type="ORF">WKW79_23700</name>
</gene>
<protein>
    <submittedName>
        <fullName evidence="1">Uncharacterized protein</fullName>
    </submittedName>
</protein>
<evidence type="ECO:0000313" key="2">
    <source>
        <dbReference type="Proteomes" id="UP001367030"/>
    </source>
</evidence>
<dbReference type="RefSeq" id="WP_340337663.1">
    <property type="nucleotide sequence ID" value="NZ_JBBKZS010000011.1"/>
</dbReference>
<accession>A0ABU8XCN1</accession>
<dbReference type="Proteomes" id="UP001367030">
    <property type="component" value="Unassembled WGS sequence"/>
</dbReference>
<evidence type="ECO:0000313" key="1">
    <source>
        <dbReference type="EMBL" id="MEJ8857597.1"/>
    </source>
</evidence>
<sequence length="80" mass="8683">MTTTPMHDAQTETLLSETYKGRLIEVLVTPVGEDLFESSVVVDGVEHTTGVKSPVKPPAHSFDAALRAARHEIDKMPPKA</sequence>
<organism evidence="1 2">
    <name type="scientific">Variovorax robiniae</name>
    <dbReference type="NCBI Taxonomy" id="1836199"/>
    <lineage>
        <taxon>Bacteria</taxon>
        <taxon>Pseudomonadati</taxon>
        <taxon>Pseudomonadota</taxon>
        <taxon>Betaproteobacteria</taxon>
        <taxon>Burkholderiales</taxon>
        <taxon>Comamonadaceae</taxon>
        <taxon>Variovorax</taxon>
    </lineage>
</organism>
<dbReference type="EMBL" id="JBBKZS010000011">
    <property type="protein sequence ID" value="MEJ8857597.1"/>
    <property type="molecule type" value="Genomic_DNA"/>
</dbReference>
<comment type="caution">
    <text evidence="1">The sequence shown here is derived from an EMBL/GenBank/DDBJ whole genome shotgun (WGS) entry which is preliminary data.</text>
</comment>